<reference evidence="1 2" key="1">
    <citation type="submission" date="2018-01" db="EMBL/GenBank/DDBJ databases">
        <title>Genomic Encyclopedia of Type Strains, Phase III (KMG-III): the genomes of soil and plant-associated and newly described type strains.</title>
        <authorList>
            <person name="Whitman W."/>
        </authorList>
    </citation>
    <scope>NUCLEOTIDE SEQUENCE [LARGE SCALE GENOMIC DNA]</scope>
    <source>
        <strain evidence="1 2">HKI456</strain>
    </source>
</reference>
<evidence type="ECO:0000313" key="2">
    <source>
        <dbReference type="Proteomes" id="UP000243096"/>
    </source>
</evidence>
<gene>
    <name evidence="1" type="ORF">B0O95_11821</name>
</gene>
<comment type="caution">
    <text evidence="1">The sequence shown here is derived from an EMBL/GenBank/DDBJ whole genome shotgun (WGS) entry which is preliminary data.</text>
</comment>
<dbReference type="RefSeq" id="WP_104078386.1">
    <property type="nucleotide sequence ID" value="NZ_CP062179.1"/>
</dbReference>
<dbReference type="EMBL" id="PRDW01000018">
    <property type="protein sequence ID" value="PPB81905.1"/>
    <property type="molecule type" value="Genomic_DNA"/>
</dbReference>
<organism evidence="1 2">
    <name type="scientific">Mycetohabitans endofungorum</name>
    <dbReference type="NCBI Taxonomy" id="417203"/>
    <lineage>
        <taxon>Bacteria</taxon>
        <taxon>Pseudomonadati</taxon>
        <taxon>Pseudomonadota</taxon>
        <taxon>Betaproteobacteria</taxon>
        <taxon>Burkholderiales</taxon>
        <taxon>Burkholderiaceae</taxon>
        <taxon>Mycetohabitans</taxon>
    </lineage>
</organism>
<name>A0A2P5K764_9BURK</name>
<sequence>MMTDPIEQEQHFVLDARDIAWHLRRWQSETAKCPFKDKLSWDKVWFPQGVESLIRALQDGTKLEPHQAFLIAFLETLKTPQALLNTFAARHRDLYYRQALGLTERPARPDRVAVSMQLAPQWREQLVAAGTLLDGGQDHEHTPQYYALDQDLLANAGQLTDLRWCQPAPNVPGASAGLARVVMSEQQPWPNAGVRLFATQDSEAASTNAEYPIATGRVLSLAALALAGGVRTLTLTFDEAVAVNQLQASVSGRGKWLALNNIDAASEPGTTAVFQLGADAPAFEASPGLDGWPGEGPFLKLLHMSAQPVPAIEKIEIAVSQPADVRFSTDEGLAKLTEKNYPFGQSPVIGSGVYLAAPDWGRWCGKKITMTLMPEWLDLPNVSFEKWYENYGVKLTNESFKIEASRGPQTTKKCSSKPLAIFDTKAGEANLEAPQAKPLEWEFGAPAHALPDSLDPRDGPYLRLELAEHDFLHQAYWTHMMNPPTDGTSQQVWNAPYTPQLKRAQLSYRTTYSLSKADAQFVLTPFGYVHDDDAQPVTARTLFLGFTGLKPGQDLDLWWQLKSPQRQALHWSYLRQDNVWCTLDSQVRDTTEGFSKSGLWHVVLPHDASTTASAMPRGRYWLACRFEDINSLLNDSSKSSDMPWLVGLCANAVTATRISGVDPLRVAGSVTRTVQGLDGIQGVIQRWNSEGGQTPETTSDFYRRAAKRLSHRDRALTWRDIKRLLLDRFPALYEVRVVDTAATQQLVVVPKPGEQDNGDPLKPMLNTTRLKAMQDDILGRASPWLNIELCNPKYRDILVNYTLVFRDGLNPEYGYAQVKKSLSRRYMPWGEAASTHPVTLGDTLDYYQLVAELQQLPWVTSVTDLKIGGGYKSITADGIEVLILKFPEPERATAQAPI</sequence>
<dbReference type="OrthoDB" id="9762853at2"/>
<keyword evidence="2" id="KW-1185">Reference proteome</keyword>
<evidence type="ECO:0000313" key="1">
    <source>
        <dbReference type="EMBL" id="PPB81905.1"/>
    </source>
</evidence>
<protein>
    <recommendedName>
        <fullName evidence="3">Baseplate J-like protein</fullName>
    </recommendedName>
</protein>
<proteinExistence type="predicted"/>
<accession>A0A2P5K764</accession>
<evidence type="ECO:0008006" key="3">
    <source>
        <dbReference type="Google" id="ProtNLM"/>
    </source>
</evidence>
<dbReference type="Proteomes" id="UP000243096">
    <property type="component" value="Unassembled WGS sequence"/>
</dbReference>
<dbReference type="AlphaFoldDB" id="A0A2P5K764"/>